<dbReference type="EMBL" id="JBHLTF010000031">
    <property type="protein sequence ID" value="MFC0718153.1"/>
    <property type="molecule type" value="Genomic_DNA"/>
</dbReference>
<feature type="domain" description="J" evidence="3">
    <location>
        <begin position="12"/>
        <end position="69"/>
    </location>
</feature>
<reference evidence="4 5" key="1">
    <citation type="submission" date="2024-09" db="EMBL/GenBank/DDBJ databases">
        <authorList>
            <person name="Sun Q."/>
            <person name="Mori K."/>
        </authorList>
    </citation>
    <scope>NUCLEOTIDE SEQUENCE [LARGE SCALE GENOMIC DNA]</scope>
    <source>
        <strain evidence="4 5">KCTC 52403</strain>
    </source>
</reference>
<accession>A0ABV6SXH2</accession>
<keyword evidence="5" id="KW-1185">Reference proteome</keyword>
<evidence type="ECO:0000313" key="4">
    <source>
        <dbReference type="EMBL" id="MFC0718153.1"/>
    </source>
</evidence>
<evidence type="ECO:0000313" key="5">
    <source>
        <dbReference type="Proteomes" id="UP001589898"/>
    </source>
</evidence>
<feature type="region of interest" description="Disordered" evidence="2">
    <location>
        <begin position="212"/>
        <end position="244"/>
    </location>
</feature>
<evidence type="ECO:0000259" key="3">
    <source>
        <dbReference type="PROSITE" id="PS50076"/>
    </source>
</evidence>
<sequence length="244" mass="26354">MSRSGAGVDFARLYAELGVSPEAGLDAFRRAYRRRVAELHPDRPARAPHDPALLVMLNRGYESVLAFHRGHGRIPGQPVASGREGARARAPSAPGTVVVRGEAVPRRTPRIRVLLLPVLLVIAAIWHWLPEGPAPTATAGLAPAAQLRASAAGPARIQLGMDRATVARLLGEPVARDDADARWIYGPSWLRFECGRLADWYGSRLRPLGHAPHRPTAAERARHPPGPACPEALHPLGKRTHGED</sequence>
<evidence type="ECO:0000256" key="1">
    <source>
        <dbReference type="ARBA" id="ARBA00023186"/>
    </source>
</evidence>
<gene>
    <name evidence="4" type="ORF">ACFFFU_10385</name>
</gene>
<keyword evidence="1" id="KW-0143">Chaperone</keyword>
<proteinExistence type="predicted"/>
<dbReference type="PROSITE" id="PS50076">
    <property type="entry name" value="DNAJ_2"/>
    <property type="match status" value="1"/>
</dbReference>
<dbReference type="Proteomes" id="UP001589898">
    <property type="component" value="Unassembled WGS sequence"/>
</dbReference>
<name>A0ABV6SXH2_9GAMM</name>
<organism evidence="4 5">
    <name type="scientific">Luteimonas padinae</name>
    <dbReference type="NCBI Taxonomy" id="1714359"/>
    <lineage>
        <taxon>Bacteria</taxon>
        <taxon>Pseudomonadati</taxon>
        <taxon>Pseudomonadota</taxon>
        <taxon>Gammaproteobacteria</taxon>
        <taxon>Lysobacterales</taxon>
        <taxon>Lysobacteraceae</taxon>
        <taxon>Luteimonas</taxon>
    </lineage>
</organism>
<comment type="caution">
    <text evidence="4">The sequence shown here is derived from an EMBL/GenBank/DDBJ whole genome shotgun (WGS) entry which is preliminary data.</text>
</comment>
<protein>
    <recommendedName>
        <fullName evidence="3">J domain-containing protein</fullName>
    </recommendedName>
</protein>
<dbReference type="InterPro" id="IPR001623">
    <property type="entry name" value="DnaJ_domain"/>
</dbReference>
<dbReference type="SUPFAM" id="SSF46565">
    <property type="entry name" value="Chaperone J-domain"/>
    <property type="match status" value="1"/>
</dbReference>
<dbReference type="Gene3D" id="1.10.287.110">
    <property type="entry name" value="DnaJ domain"/>
    <property type="match status" value="1"/>
</dbReference>
<dbReference type="RefSeq" id="WP_189494308.1">
    <property type="nucleotide sequence ID" value="NZ_BMZT01000001.1"/>
</dbReference>
<dbReference type="CDD" id="cd06257">
    <property type="entry name" value="DnaJ"/>
    <property type="match status" value="1"/>
</dbReference>
<evidence type="ECO:0000256" key="2">
    <source>
        <dbReference type="SAM" id="MobiDB-lite"/>
    </source>
</evidence>
<dbReference type="InterPro" id="IPR036869">
    <property type="entry name" value="J_dom_sf"/>
</dbReference>